<protein>
    <submittedName>
        <fullName evidence="2">Uncharacterized protein</fullName>
    </submittedName>
</protein>
<organism evidence="2 3">
    <name type="scientific">Zootermopsis nevadensis</name>
    <name type="common">Dampwood termite</name>
    <dbReference type="NCBI Taxonomy" id="136037"/>
    <lineage>
        <taxon>Eukaryota</taxon>
        <taxon>Metazoa</taxon>
        <taxon>Ecdysozoa</taxon>
        <taxon>Arthropoda</taxon>
        <taxon>Hexapoda</taxon>
        <taxon>Insecta</taxon>
        <taxon>Pterygota</taxon>
        <taxon>Neoptera</taxon>
        <taxon>Polyneoptera</taxon>
        <taxon>Dictyoptera</taxon>
        <taxon>Blattodea</taxon>
        <taxon>Blattoidea</taxon>
        <taxon>Termitoidae</taxon>
        <taxon>Termopsidae</taxon>
        <taxon>Zootermopsis</taxon>
    </lineage>
</organism>
<dbReference type="InParanoid" id="A0A067R045"/>
<feature type="region of interest" description="Disordered" evidence="1">
    <location>
        <begin position="128"/>
        <end position="174"/>
    </location>
</feature>
<evidence type="ECO:0000313" key="2">
    <source>
        <dbReference type="EMBL" id="KDR16200.1"/>
    </source>
</evidence>
<dbReference type="Proteomes" id="UP000027135">
    <property type="component" value="Unassembled WGS sequence"/>
</dbReference>
<sequence length="272" mass="29865">MATWTSSMDVLADLDMLAEFSAGCNYAKDIPIVSYGRGSLIKEESSRPPSPLFNMVGEADLQLPSSLDLGVGRGERILARNQHRWDASLQDQIRMAMGPGYSNKIIEDFIRGESPNDHSNVVAQFDDAEEENSCHEATDDDATNTKGTLSSAAKPEKAESSDSDPPANRLIPKKPLGRCRNALLNSLANFSTGSVTEFDNKNEINSSSPIQVHNSSCNQALTHTYPISDHFKNKTKESFPIQIGGINRDVITMPISRADVGYKFREEDFPPL</sequence>
<name>A0A067R045_ZOONE</name>
<proteinExistence type="predicted"/>
<reference evidence="2 3" key="1">
    <citation type="journal article" date="2014" name="Nat. Commun.">
        <title>Molecular traces of alternative social organization in a termite genome.</title>
        <authorList>
            <person name="Terrapon N."/>
            <person name="Li C."/>
            <person name="Robertson H.M."/>
            <person name="Ji L."/>
            <person name="Meng X."/>
            <person name="Booth W."/>
            <person name="Chen Z."/>
            <person name="Childers C.P."/>
            <person name="Glastad K.M."/>
            <person name="Gokhale K."/>
            <person name="Gowin J."/>
            <person name="Gronenberg W."/>
            <person name="Hermansen R.A."/>
            <person name="Hu H."/>
            <person name="Hunt B.G."/>
            <person name="Huylmans A.K."/>
            <person name="Khalil S.M."/>
            <person name="Mitchell R.D."/>
            <person name="Munoz-Torres M.C."/>
            <person name="Mustard J.A."/>
            <person name="Pan H."/>
            <person name="Reese J.T."/>
            <person name="Scharf M.E."/>
            <person name="Sun F."/>
            <person name="Vogel H."/>
            <person name="Xiao J."/>
            <person name="Yang W."/>
            <person name="Yang Z."/>
            <person name="Yang Z."/>
            <person name="Zhou J."/>
            <person name="Zhu J."/>
            <person name="Brent C.S."/>
            <person name="Elsik C.G."/>
            <person name="Goodisman M.A."/>
            <person name="Liberles D.A."/>
            <person name="Roe R.M."/>
            <person name="Vargo E.L."/>
            <person name="Vilcinskas A."/>
            <person name="Wang J."/>
            <person name="Bornberg-Bauer E."/>
            <person name="Korb J."/>
            <person name="Zhang G."/>
            <person name="Liebig J."/>
        </authorList>
    </citation>
    <scope>NUCLEOTIDE SEQUENCE [LARGE SCALE GENOMIC DNA]</scope>
    <source>
        <tissue evidence="2">Whole organism</tissue>
    </source>
</reference>
<accession>A0A067R045</accession>
<evidence type="ECO:0000313" key="3">
    <source>
        <dbReference type="Proteomes" id="UP000027135"/>
    </source>
</evidence>
<dbReference type="AlphaFoldDB" id="A0A067R045"/>
<dbReference type="EMBL" id="KK852804">
    <property type="protein sequence ID" value="KDR16200.1"/>
    <property type="molecule type" value="Genomic_DNA"/>
</dbReference>
<keyword evidence="3" id="KW-1185">Reference proteome</keyword>
<evidence type="ECO:0000256" key="1">
    <source>
        <dbReference type="SAM" id="MobiDB-lite"/>
    </source>
</evidence>
<gene>
    <name evidence="2" type="ORF">L798_09616</name>
</gene>